<keyword evidence="1" id="KW-0812">Transmembrane</keyword>
<evidence type="ECO:0000256" key="1">
    <source>
        <dbReference type="SAM" id="Phobius"/>
    </source>
</evidence>
<feature type="transmembrane region" description="Helical" evidence="1">
    <location>
        <begin position="32"/>
        <end position="49"/>
    </location>
</feature>
<keyword evidence="1" id="KW-1133">Transmembrane helix</keyword>
<gene>
    <name evidence="2" type="ORF">LZ11_02299</name>
</gene>
<organism evidence="2 3">
    <name type="scientific">Thermosediminibacter litoriperuensis</name>
    <dbReference type="NCBI Taxonomy" id="291989"/>
    <lineage>
        <taxon>Bacteria</taxon>
        <taxon>Bacillati</taxon>
        <taxon>Bacillota</taxon>
        <taxon>Clostridia</taxon>
        <taxon>Thermosediminibacterales</taxon>
        <taxon>Thermosediminibacteraceae</taxon>
        <taxon>Thermosediminibacter</taxon>
    </lineage>
</organism>
<proteinExistence type="predicted"/>
<sequence>MEMYNNIKLIICGMALLLFGIIIAIISKNPIAYLFGGLGLYFIIVGCVAKDDSTSSPE</sequence>
<protein>
    <submittedName>
        <fullName evidence="2">Uncharacterized protein</fullName>
    </submittedName>
</protein>
<keyword evidence="1" id="KW-0472">Membrane</keyword>
<keyword evidence="3" id="KW-1185">Reference proteome</keyword>
<evidence type="ECO:0000313" key="3">
    <source>
        <dbReference type="Proteomes" id="UP000322294"/>
    </source>
</evidence>
<dbReference type="EMBL" id="VNHO01000037">
    <property type="protein sequence ID" value="TYP48694.1"/>
    <property type="molecule type" value="Genomic_DNA"/>
</dbReference>
<accession>A0A5S5AFZ4</accession>
<feature type="transmembrane region" description="Helical" evidence="1">
    <location>
        <begin position="7"/>
        <end position="26"/>
    </location>
</feature>
<dbReference type="Proteomes" id="UP000322294">
    <property type="component" value="Unassembled WGS sequence"/>
</dbReference>
<reference evidence="2 3" key="1">
    <citation type="submission" date="2019-07" db="EMBL/GenBank/DDBJ databases">
        <title>Genomic Encyclopedia of Type Strains, Phase I: the one thousand microbial genomes (KMG-I) project.</title>
        <authorList>
            <person name="Kyrpides N."/>
        </authorList>
    </citation>
    <scope>NUCLEOTIDE SEQUENCE [LARGE SCALE GENOMIC DNA]</scope>
    <source>
        <strain evidence="2 3">DSM 16647</strain>
    </source>
</reference>
<name>A0A5S5AFZ4_9FIRM</name>
<comment type="caution">
    <text evidence="2">The sequence shown here is derived from an EMBL/GenBank/DDBJ whole genome shotgun (WGS) entry which is preliminary data.</text>
</comment>
<dbReference type="RefSeq" id="WP_170240373.1">
    <property type="nucleotide sequence ID" value="NZ_VNHO01000037.1"/>
</dbReference>
<dbReference type="AlphaFoldDB" id="A0A5S5AFZ4"/>
<evidence type="ECO:0000313" key="2">
    <source>
        <dbReference type="EMBL" id="TYP48694.1"/>
    </source>
</evidence>